<dbReference type="RefSeq" id="WP_011138575.1">
    <property type="nucleotide sequence ID" value="NC_005090.1"/>
</dbReference>
<dbReference type="SMART" id="SM00283">
    <property type="entry name" value="MA"/>
    <property type="match status" value="1"/>
</dbReference>
<dbReference type="Gene3D" id="1.10.287.950">
    <property type="entry name" value="Methyl-accepting chemotaxis protein"/>
    <property type="match status" value="1"/>
</dbReference>
<evidence type="ECO:0000259" key="4">
    <source>
        <dbReference type="PROSITE" id="PS50111"/>
    </source>
</evidence>
<feature type="transmembrane region" description="Helical" evidence="3">
    <location>
        <begin position="9"/>
        <end position="29"/>
    </location>
</feature>
<keyword evidence="1 2" id="KW-0807">Transducer</keyword>
<dbReference type="InterPro" id="IPR004089">
    <property type="entry name" value="MCPsignal_dom"/>
</dbReference>
<dbReference type="GO" id="GO:0007165">
    <property type="term" value="P:signal transduction"/>
    <property type="evidence" value="ECO:0007669"/>
    <property type="project" value="UniProtKB-KW"/>
</dbReference>
<keyword evidence="3" id="KW-0812">Transmembrane</keyword>
<protein>
    <submittedName>
        <fullName evidence="5">METHYL-ACCEPTING CHEMOTAXIS PROTEIN MCP</fullName>
    </submittedName>
</protein>
<dbReference type="KEGG" id="wsu:WS0644"/>
<keyword evidence="3" id="KW-0472">Membrane</keyword>
<evidence type="ECO:0000313" key="5">
    <source>
        <dbReference type="EMBL" id="CAE09775.1"/>
    </source>
</evidence>
<dbReference type="EMBL" id="BX571658">
    <property type="protein sequence ID" value="CAE09775.1"/>
    <property type="molecule type" value="Genomic_DNA"/>
</dbReference>
<evidence type="ECO:0000256" key="3">
    <source>
        <dbReference type="SAM" id="Phobius"/>
    </source>
</evidence>
<evidence type="ECO:0000313" key="6">
    <source>
        <dbReference type="Proteomes" id="UP000000422"/>
    </source>
</evidence>
<organism evidence="6">
    <name type="scientific">Wolinella succinogenes (strain ATCC 29543 / DSM 1740 / CCUG 13145 / JCM 31913 / LMG 7466 / NCTC 11488 / FDC 602W)</name>
    <name type="common">Vibrio succinogenes</name>
    <dbReference type="NCBI Taxonomy" id="273121"/>
    <lineage>
        <taxon>Bacteria</taxon>
        <taxon>Pseudomonadati</taxon>
        <taxon>Campylobacterota</taxon>
        <taxon>Epsilonproteobacteria</taxon>
        <taxon>Campylobacterales</taxon>
        <taxon>Helicobacteraceae</taxon>
        <taxon>Wolinella</taxon>
    </lineage>
</organism>
<dbReference type="GO" id="GO:0016020">
    <property type="term" value="C:membrane"/>
    <property type="evidence" value="ECO:0007669"/>
    <property type="project" value="InterPro"/>
</dbReference>
<dbReference type="Gene3D" id="6.10.340.10">
    <property type="match status" value="1"/>
</dbReference>
<dbReference type="PANTHER" id="PTHR32089">
    <property type="entry name" value="METHYL-ACCEPTING CHEMOTAXIS PROTEIN MCPB"/>
    <property type="match status" value="1"/>
</dbReference>
<evidence type="ECO:0000256" key="1">
    <source>
        <dbReference type="ARBA" id="ARBA00023224"/>
    </source>
</evidence>
<dbReference type="HOGENOM" id="CLU_000445_107_27_7"/>
<gene>
    <name evidence="5" type="ordered locus">WS0644</name>
</gene>
<dbReference type="SUPFAM" id="SSF58104">
    <property type="entry name" value="Methyl-accepting chemotaxis protein (MCP) signaling domain"/>
    <property type="match status" value="1"/>
</dbReference>
<proteinExistence type="predicted"/>
<keyword evidence="6" id="KW-1185">Reference proteome</keyword>
<dbReference type="PANTHER" id="PTHR32089:SF112">
    <property type="entry name" value="LYSOZYME-LIKE PROTEIN-RELATED"/>
    <property type="match status" value="1"/>
</dbReference>
<dbReference type="AlphaFoldDB" id="Q7M9V3"/>
<dbReference type="STRING" id="273121.WS0644"/>
<sequence length="541" mass="60271">MKLTISRKITLATALFVLISTLFYVFFIYHTQKETFLEETRFKLRLGAEAANAILQQDFVDRYTKENPPSELEHEAWVRRLSQYANESGFSYVYLMVKEGEEIRTQISSATPEELEQKEWDEFYKLYEASDKVRAGFKEEGSFYEETEDSYGNFLSYLVVKKSPQGKRYMVGCDIQVDMVEAALRSILFKALGMGVMIVAVAMIAAMLAGKMIAKNFERISQFINEITREKNLASSIKIDSTDEANQIAQDINHLLLSMTETLRQSQEFLSRSSEKATHLNQASGEIVVYAKEELESATASSLAMKYVDGLAQRSIRSMEGVVGEFTMANEKLSQSEDSIASLAEQSAQGAERERELAKSLDQLSSEISRTVGLLSAIGDIADQTNLLALNAAIEAARAGEHGRGFAVVADEVRKLAEHTQKTLGEINSTIQSVTGAITHQSALTTKSAQEILRLSQAASEVRRVVSESSEAMRGAGRQMEAYKGESQQITLSMAEALEHSTQISQKAQETTTHAQRIASGLEELTQINHQTIESFRRFKI</sequence>
<accession>Q7M9V3</accession>
<feature type="domain" description="Methyl-accepting transducer" evidence="4">
    <location>
        <begin position="269"/>
        <end position="526"/>
    </location>
</feature>
<evidence type="ECO:0000256" key="2">
    <source>
        <dbReference type="PROSITE-ProRule" id="PRU00284"/>
    </source>
</evidence>
<feature type="transmembrane region" description="Helical" evidence="3">
    <location>
        <begin position="187"/>
        <end position="209"/>
    </location>
</feature>
<reference evidence="5 6" key="1">
    <citation type="journal article" date="2003" name="Proc. Natl. Acad. Sci. U.S.A.">
        <title>Complete genome sequence and analysis of Wolinella succinogenes.</title>
        <authorList>
            <person name="Baar C."/>
            <person name="Eppinger M."/>
            <person name="Raddatz G."/>
            <person name="Simon JM."/>
            <person name="Lanz C."/>
            <person name="Klimmek O."/>
            <person name="Nandakumar R."/>
            <person name="Gross R."/>
            <person name="Rosinus A."/>
            <person name="Keller H."/>
            <person name="Jagtap P."/>
            <person name="Linke B."/>
            <person name="Meyer F."/>
            <person name="Lederer H."/>
            <person name="Schuster S.C."/>
        </authorList>
    </citation>
    <scope>NUCLEOTIDE SEQUENCE [LARGE SCALE GENOMIC DNA]</scope>
    <source>
        <strain evidence="6">ATCC 29543 / DSM 1740 / CCUG 13145 / JCM 31913 / LMG 7466 / NCTC 11488 / FDC 602W</strain>
    </source>
</reference>
<dbReference type="eggNOG" id="COG0840">
    <property type="taxonomic scope" value="Bacteria"/>
</dbReference>
<dbReference type="PROSITE" id="PS50111">
    <property type="entry name" value="CHEMOTAXIS_TRANSDUC_2"/>
    <property type="match status" value="1"/>
</dbReference>
<dbReference type="Proteomes" id="UP000000422">
    <property type="component" value="Chromosome"/>
</dbReference>
<keyword evidence="3" id="KW-1133">Transmembrane helix</keyword>
<dbReference type="Pfam" id="PF00015">
    <property type="entry name" value="MCPsignal"/>
    <property type="match status" value="1"/>
</dbReference>
<name>Q7M9V3_WOLSU</name>